<evidence type="ECO:0000313" key="3">
    <source>
        <dbReference type="Proteomes" id="UP000291838"/>
    </source>
</evidence>
<gene>
    <name evidence="2" type="ORF">EUA06_08160</name>
</gene>
<dbReference type="RefSeq" id="WP_129474544.1">
    <property type="nucleotide sequence ID" value="NZ_SDWS01000003.1"/>
</dbReference>
<keyword evidence="1" id="KW-0812">Transmembrane</keyword>
<feature type="transmembrane region" description="Helical" evidence="1">
    <location>
        <begin position="43"/>
        <end position="62"/>
    </location>
</feature>
<keyword evidence="3" id="KW-1185">Reference proteome</keyword>
<organism evidence="2 3">
    <name type="scientific">Nocardioides glacieisoli</name>
    <dbReference type="NCBI Taxonomy" id="1168730"/>
    <lineage>
        <taxon>Bacteria</taxon>
        <taxon>Bacillati</taxon>
        <taxon>Actinomycetota</taxon>
        <taxon>Actinomycetes</taxon>
        <taxon>Propionibacteriales</taxon>
        <taxon>Nocardioidaceae</taxon>
        <taxon>Nocardioides</taxon>
    </lineage>
</organism>
<feature type="transmembrane region" description="Helical" evidence="1">
    <location>
        <begin position="119"/>
        <end position="138"/>
    </location>
</feature>
<dbReference type="OrthoDB" id="3827210at2"/>
<feature type="transmembrane region" description="Helical" evidence="1">
    <location>
        <begin position="94"/>
        <end position="113"/>
    </location>
</feature>
<feature type="transmembrane region" description="Helical" evidence="1">
    <location>
        <begin position="17"/>
        <end position="37"/>
    </location>
</feature>
<accession>A0A4Q2RTW3</accession>
<sequence>MSSPLPTGAPFALSNRILAASLMSALVVIGVAISVVLPPEGSVSFVVLLAQVVAGLAAHGLLEAVGYRTPPLATDLSDDDATAQARIRWQSGMILRFAVSEFIAIASLAAAFVLPDGDLLVYLGGAVVSLALMTVHVWPWSRPVGKVADALEAGGRRSGLRETFGLSSPGPIQRF</sequence>
<dbReference type="Proteomes" id="UP000291838">
    <property type="component" value="Unassembled WGS sequence"/>
</dbReference>
<protein>
    <submittedName>
        <fullName evidence="2">Uncharacterized protein</fullName>
    </submittedName>
</protein>
<keyword evidence="1" id="KW-1133">Transmembrane helix</keyword>
<evidence type="ECO:0000313" key="2">
    <source>
        <dbReference type="EMBL" id="RYB91295.1"/>
    </source>
</evidence>
<proteinExistence type="predicted"/>
<dbReference type="AlphaFoldDB" id="A0A4Q2RTW3"/>
<evidence type="ECO:0000256" key="1">
    <source>
        <dbReference type="SAM" id="Phobius"/>
    </source>
</evidence>
<dbReference type="EMBL" id="SDWS01000003">
    <property type="protein sequence ID" value="RYB91295.1"/>
    <property type="molecule type" value="Genomic_DNA"/>
</dbReference>
<reference evidence="2 3" key="1">
    <citation type="submission" date="2019-01" db="EMBL/GenBank/DDBJ databases">
        <title>Novel species of Nocardioides.</title>
        <authorList>
            <person name="Liu Q."/>
            <person name="Xin Y.-H."/>
        </authorList>
    </citation>
    <scope>NUCLEOTIDE SEQUENCE [LARGE SCALE GENOMIC DNA]</scope>
    <source>
        <strain evidence="2 3">HLT3-15</strain>
    </source>
</reference>
<name>A0A4Q2RTW3_9ACTN</name>
<comment type="caution">
    <text evidence="2">The sequence shown here is derived from an EMBL/GenBank/DDBJ whole genome shotgun (WGS) entry which is preliminary data.</text>
</comment>
<keyword evidence="1" id="KW-0472">Membrane</keyword>